<gene>
    <name evidence="2" type="ORF">ACHKAR_13105</name>
</gene>
<feature type="transmembrane region" description="Helical" evidence="1">
    <location>
        <begin position="77"/>
        <end position="94"/>
    </location>
</feature>
<keyword evidence="1" id="KW-0812">Transmembrane</keyword>
<evidence type="ECO:0000313" key="2">
    <source>
        <dbReference type="EMBL" id="MFH6984384.1"/>
    </source>
</evidence>
<dbReference type="EMBL" id="JBIPKE010000017">
    <property type="protein sequence ID" value="MFH6984384.1"/>
    <property type="molecule type" value="Genomic_DNA"/>
</dbReference>
<protein>
    <submittedName>
        <fullName evidence="2">Uncharacterized protein</fullName>
    </submittedName>
</protein>
<reference evidence="2 3" key="1">
    <citation type="journal article" date="2013" name="Int. J. Syst. Evol. Microbiol.">
        <title>Marinoscillum luteum sp. nov., isolated from marine sediment.</title>
        <authorList>
            <person name="Cha I.T."/>
            <person name="Park S.J."/>
            <person name="Kim S.J."/>
            <person name="Kim J.G."/>
            <person name="Jung M.Y."/>
            <person name="Shin K.S."/>
            <person name="Kwon K.K."/>
            <person name="Yang S.H."/>
            <person name="Seo Y.S."/>
            <person name="Rhee S.K."/>
        </authorList>
    </citation>
    <scope>NUCLEOTIDE SEQUENCE [LARGE SCALE GENOMIC DNA]</scope>
    <source>
        <strain evidence="2 3">KCTC 23939</strain>
    </source>
</reference>
<keyword evidence="1" id="KW-0472">Membrane</keyword>
<name>A0ABW7NC89_9BACT</name>
<keyword evidence="3" id="KW-1185">Reference proteome</keyword>
<evidence type="ECO:0000313" key="3">
    <source>
        <dbReference type="Proteomes" id="UP001610063"/>
    </source>
</evidence>
<comment type="caution">
    <text evidence="2">The sequence shown here is derived from an EMBL/GenBank/DDBJ whole genome shotgun (WGS) entry which is preliminary data.</text>
</comment>
<dbReference type="RefSeq" id="WP_395417729.1">
    <property type="nucleotide sequence ID" value="NZ_JBIPKE010000017.1"/>
</dbReference>
<dbReference type="Proteomes" id="UP001610063">
    <property type="component" value="Unassembled WGS sequence"/>
</dbReference>
<organism evidence="2 3">
    <name type="scientific">Marinoscillum luteum</name>
    <dbReference type="NCBI Taxonomy" id="861051"/>
    <lineage>
        <taxon>Bacteria</taxon>
        <taxon>Pseudomonadati</taxon>
        <taxon>Bacteroidota</taxon>
        <taxon>Cytophagia</taxon>
        <taxon>Cytophagales</taxon>
        <taxon>Reichenbachiellaceae</taxon>
        <taxon>Marinoscillum</taxon>
    </lineage>
</organism>
<evidence type="ECO:0000256" key="1">
    <source>
        <dbReference type="SAM" id="Phobius"/>
    </source>
</evidence>
<sequence>MIGSGFIKDMINSTRGNRALVKSNETGVYNNFDREAYLTKPKKRKAPQYNQASKAYMKQLRNQLLADNLRTSRIRKLVLAGSVATGLILFSLLFL</sequence>
<accession>A0ABW7NC89</accession>
<keyword evidence="1" id="KW-1133">Transmembrane helix</keyword>
<proteinExistence type="predicted"/>